<keyword evidence="4" id="KW-0804">Transcription</keyword>
<reference evidence="6 7" key="1">
    <citation type="journal article" date="2018" name="Int. J. Syst. Evol. Microbiol.">
        <title>Mesosutterella multiformis gen. nov., sp. nov., a member of the family Sutterellaceae and Sutterella megalosphaeroides sp. nov., isolated from human faeces.</title>
        <authorList>
            <person name="Sakamoto M."/>
            <person name="Ikeyama N."/>
            <person name="Kunihiro T."/>
            <person name="Iino T."/>
            <person name="Yuki M."/>
            <person name="Ohkuma M."/>
        </authorList>
    </citation>
    <scope>NUCLEOTIDE SEQUENCE [LARGE SCALE GENOMIC DNA]</scope>
    <source>
        <strain evidence="6 7">6FBBBH3</strain>
    </source>
</reference>
<evidence type="ECO:0000313" key="7">
    <source>
        <dbReference type="Proteomes" id="UP000271003"/>
    </source>
</evidence>
<keyword evidence="2" id="KW-0805">Transcription regulation</keyword>
<evidence type="ECO:0000256" key="4">
    <source>
        <dbReference type="ARBA" id="ARBA00023163"/>
    </source>
</evidence>
<dbReference type="SUPFAM" id="SSF53850">
    <property type="entry name" value="Periplasmic binding protein-like II"/>
    <property type="match status" value="1"/>
</dbReference>
<dbReference type="InterPro" id="IPR036390">
    <property type="entry name" value="WH_DNA-bd_sf"/>
</dbReference>
<dbReference type="Pfam" id="PF00126">
    <property type="entry name" value="HTH_1"/>
    <property type="match status" value="1"/>
</dbReference>
<keyword evidence="7" id="KW-1185">Reference proteome</keyword>
<dbReference type="GO" id="GO:0003677">
    <property type="term" value="F:DNA binding"/>
    <property type="evidence" value="ECO:0007669"/>
    <property type="project" value="UniProtKB-KW"/>
</dbReference>
<dbReference type="AlphaFoldDB" id="A0A2Z6ID05"/>
<dbReference type="GO" id="GO:0003700">
    <property type="term" value="F:DNA-binding transcription factor activity"/>
    <property type="evidence" value="ECO:0007669"/>
    <property type="project" value="InterPro"/>
</dbReference>
<organism evidence="6 7">
    <name type="scientific">Sutterella megalosphaeroides</name>
    <dbReference type="NCBI Taxonomy" id="2494234"/>
    <lineage>
        <taxon>Bacteria</taxon>
        <taxon>Pseudomonadati</taxon>
        <taxon>Pseudomonadota</taxon>
        <taxon>Betaproteobacteria</taxon>
        <taxon>Burkholderiales</taxon>
        <taxon>Sutterellaceae</taxon>
        <taxon>Sutterella</taxon>
    </lineage>
</organism>
<dbReference type="Pfam" id="PF03466">
    <property type="entry name" value="LysR_substrate"/>
    <property type="match status" value="1"/>
</dbReference>
<dbReference type="InterPro" id="IPR005119">
    <property type="entry name" value="LysR_subst-bd"/>
</dbReference>
<dbReference type="KEGG" id="sutt:SUTMEG_14180"/>
<dbReference type="OrthoDB" id="8924032at2"/>
<protein>
    <submittedName>
        <fullName evidence="6">LysR family transcriptional regulator</fullName>
    </submittedName>
</protein>
<dbReference type="PROSITE" id="PS50931">
    <property type="entry name" value="HTH_LYSR"/>
    <property type="match status" value="1"/>
</dbReference>
<name>A0A2Z6ID05_9BURK</name>
<dbReference type="PANTHER" id="PTHR30118:SF15">
    <property type="entry name" value="TRANSCRIPTIONAL REGULATORY PROTEIN"/>
    <property type="match status" value="1"/>
</dbReference>
<dbReference type="RefSeq" id="WP_120177129.1">
    <property type="nucleotide sequence ID" value="NZ_AP018786.1"/>
</dbReference>
<proteinExistence type="inferred from homology"/>
<dbReference type="PANTHER" id="PTHR30118">
    <property type="entry name" value="HTH-TYPE TRANSCRIPTIONAL REGULATOR LEUO-RELATED"/>
    <property type="match status" value="1"/>
</dbReference>
<evidence type="ECO:0000259" key="5">
    <source>
        <dbReference type="PROSITE" id="PS50931"/>
    </source>
</evidence>
<dbReference type="InterPro" id="IPR000847">
    <property type="entry name" value="LysR_HTH_N"/>
</dbReference>
<dbReference type="InterPro" id="IPR036388">
    <property type="entry name" value="WH-like_DNA-bd_sf"/>
</dbReference>
<dbReference type="EMBL" id="AP018786">
    <property type="protein sequence ID" value="BBF23527.1"/>
    <property type="molecule type" value="Genomic_DNA"/>
</dbReference>
<keyword evidence="3" id="KW-0238">DNA-binding</keyword>
<dbReference type="Gene3D" id="1.10.10.10">
    <property type="entry name" value="Winged helix-like DNA-binding domain superfamily/Winged helix DNA-binding domain"/>
    <property type="match status" value="1"/>
</dbReference>
<gene>
    <name evidence="6" type="ORF">SUTMEG_14180</name>
</gene>
<evidence type="ECO:0000256" key="2">
    <source>
        <dbReference type="ARBA" id="ARBA00023015"/>
    </source>
</evidence>
<dbReference type="SUPFAM" id="SSF46785">
    <property type="entry name" value="Winged helix' DNA-binding domain"/>
    <property type="match status" value="1"/>
</dbReference>
<evidence type="ECO:0000313" key="6">
    <source>
        <dbReference type="EMBL" id="BBF23527.1"/>
    </source>
</evidence>
<comment type="similarity">
    <text evidence="1">Belongs to the LysR transcriptional regulatory family.</text>
</comment>
<evidence type="ECO:0000256" key="1">
    <source>
        <dbReference type="ARBA" id="ARBA00009437"/>
    </source>
</evidence>
<dbReference type="InterPro" id="IPR050389">
    <property type="entry name" value="LysR-type_TF"/>
</dbReference>
<dbReference type="Gene3D" id="3.40.190.10">
    <property type="entry name" value="Periplasmic binding protein-like II"/>
    <property type="match status" value="2"/>
</dbReference>
<dbReference type="Proteomes" id="UP000271003">
    <property type="component" value="Chromosome"/>
</dbReference>
<feature type="domain" description="HTH lysR-type" evidence="5">
    <location>
        <begin position="19"/>
        <end position="76"/>
    </location>
</feature>
<evidence type="ECO:0000256" key="3">
    <source>
        <dbReference type="ARBA" id="ARBA00023125"/>
    </source>
</evidence>
<accession>A0A2Z6ID05</accession>
<sequence length="322" mass="36806">MEGNGPLKYCDVSASLLNLKFSDIFLFVLLHDRQKLSDVAREMKISVPTAERRLNLLREAFDDRLFTRGGANGAFMIPTARAEAIYASAAQMLEGYVRSHRTPTFDPSEVSTCFRFALNSHGIFFLGTNFFQKLSEKCPKATAMIVKPADDIIDMLRSGEADFAIYHRRPKENETGIHTMPIHRCEMSILVRKGHPLEKKAETVRLTPEDLRPYPAVRLYSKPRKYRIERYIDTLLAPEVEQTTQVALPFFAVAPYLLQMNDRTCICPTVIGRYWAQTGLVTCLSADFVRATDLHLIWHDRTHTLPEFQYVRSLLADSRRTA</sequence>